<accession>G2GYL1</accession>
<dbReference type="Proteomes" id="UP000004116">
    <property type="component" value="Unassembled WGS sequence"/>
</dbReference>
<protein>
    <submittedName>
        <fullName evidence="1">Uncharacterized protein</fullName>
    </submittedName>
</protein>
<sequence>GLDKALLAQRKNGLCKRHATSKTLHAGQVKSVSGRI</sequence>
<name>G2GYL1_9ENTR</name>
<dbReference type="EMBL" id="AGCA01000220">
    <property type="protein sequence ID" value="EGY29174.1"/>
    <property type="molecule type" value="Genomic_DNA"/>
</dbReference>
<gene>
    <name evidence="1" type="ORF">Rin_00008720</name>
</gene>
<evidence type="ECO:0000313" key="2">
    <source>
        <dbReference type="Proteomes" id="UP000004116"/>
    </source>
</evidence>
<evidence type="ECO:0000313" key="1">
    <source>
        <dbReference type="EMBL" id="EGY29174.1"/>
    </source>
</evidence>
<comment type="caution">
    <text evidence="1">The sequence shown here is derived from an EMBL/GenBank/DDBJ whole genome shotgun (WGS) entry which is preliminary data.</text>
</comment>
<dbReference type="AlphaFoldDB" id="G2GYL1"/>
<proteinExistence type="predicted"/>
<feature type="non-terminal residue" evidence="1">
    <location>
        <position position="1"/>
    </location>
</feature>
<reference evidence="1 2" key="1">
    <citation type="journal article" date="2012" name="Genome Res.">
        <title>Genomic basis of endosymbiont-conferred protection against an insect parasitoid.</title>
        <authorList>
            <person name="Hansen A.K."/>
            <person name="Vorburger C."/>
            <person name="Moran N.A."/>
        </authorList>
    </citation>
    <scope>NUCLEOTIDE SEQUENCE [LARGE SCALE GENOMIC DNA]</scope>
    <source>
        <strain evidence="2">R5.15</strain>
    </source>
</reference>
<organism evidence="1 2">
    <name type="scientific">Candidatus Regiella insecticola 5.15</name>
    <dbReference type="NCBI Taxonomy" id="1005043"/>
    <lineage>
        <taxon>Bacteria</taxon>
        <taxon>Pseudomonadati</taxon>
        <taxon>Pseudomonadota</taxon>
        <taxon>Gammaproteobacteria</taxon>
        <taxon>Enterobacterales</taxon>
        <taxon>Enterobacteriaceae</taxon>
        <taxon>aphid secondary symbionts</taxon>
        <taxon>Candidatus Regiella</taxon>
    </lineage>
</organism>
<keyword evidence="2" id="KW-1185">Reference proteome</keyword>